<dbReference type="Proteomes" id="UP001499930">
    <property type="component" value="Unassembled WGS sequence"/>
</dbReference>
<keyword evidence="3" id="KW-1185">Reference proteome</keyword>
<feature type="region of interest" description="Disordered" evidence="1">
    <location>
        <begin position="85"/>
        <end position="104"/>
    </location>
</feature>
<dbReference type="EMBL" id="BAAAWD010000002">
    <property type="protein sequence ID" value="GAA2986533.1"/>
    <property type="molecule type" value="Genomic_DNA"/>
</dbReference>
<evidence type="ECO:0000313" key="3">
    <source>
        <dbReference type="Proteomes" id="UP001499930"/>
    </source>
</evidence>
<proteinExistence type="predicted"/>
<accession>A0ABP6K6J0</accession>
<reference evidence="3" key="1">
    <citation type="journal article" date="2019" name="Int. J. Syst. Evol. Microbiol.">
        <title>The Global Catalogue of Microorganisms (GCM) 10K type strain sequencing project: providing services to taxonomists for standard genome sequencing and annotation.</title>
        <authorList>
            <consortium name="The Broad Institute Genomics Platform"/>
            <consortium name="The Broad Institute Genome Sequencing Center for Infectious Disease"/>
            <person name="Wu L."/>
            <person name="Ma J."/>
        </authorList>
    </citation>
    <scope>NUCLEOTIDE SEQUENCE [LARGE SCALE GENOMIC DNA]</scope>
    <source>
        <strain evidence="3">JCM 3106</strain>
    </source>
</reference>
<evidence type="ECO:0000256" key="1">
    <source>
        <dbReference type="SAM" id="MobiDB-lite"/>
    </source>
</evidence>
<gene>
    <name evidence="2" type="ORF">GCM10017559_02730</name>
</gene>
<evidence type="ECO:0000313" key="2">
    <source>
        <dbReference type="EMBL" id="GAA2986533.1"/>
    </source>
</evidence>
<protein>
    <submittedName>
        <fullName evidence="2">Uncharacterized protein</fullName>
    </submittedName>
</protein>
<organism evidence="2 3">
    <name type="scientific">Streptosporangium longisporum</name>
    <dbReference type="NCBI Taxonomy" id="46187"/>
    <lineage>
        <taxon>Bacteria</taxon>
        <taxon>Bacillati</taxon>
        <taxon>Actinomycetota</taxon>
        <taxon>Actinomycetes</taxon>
        <taxon>Streptosporangiales</taxon>
        <taxon>Streptosporangiaceae</taxon>
        <taxon>Streptosporangium</taxon>
    </lineage>
</organism>
<name>A0ABP6K6J0_9ACTN</name>
<sequence length="104" mass="10563">MSGRLYPYHPVGPECPPLVPGHVSGDEVPAAACVHQAVGVDVSDGGLSRMVAVGKPGALAMAAGGGQFQQHAGRDLRFLGSGGVDEGGVHLRQPVCDPGRQDLL</sequence>
<comment type="caution">
    <text evidence="2">The sequence shown here is derived from an EMBL/GenBank/DDBJ whole genome shotgun (WGS) entry which is preliminary data.</text>
</comment>